<dbReference type="InterPro" id="IPR023473">
    <property type="entry name" value="AMMECR1"/>
</dbReference>
<protein>
    <recommendedName>
        <fullName evidence="1">Protein SAMN06265182_1615</fullName>
    </recommendedName>
</protein>
<evidence type="ECO:0000259" key="2">
    <source>
        <dbReference type="PROSITE" id="PS51112"/>
    </source>
</evidence>
<dbReference type="AlphaFoldDB" id="A0A285NJL6"/>
<evidence type="ECO:0000256" key="1">
    <source>
        <dbReference type="HAMAP-Rule" id="MF_00645"/>
    </source>
</evidence>
<dbReference type="PANTHER" id="PTHR13016">
    <property type="entry name" value="AMMECR1 HOMOLOG"/>
    <property type="match status" value="1"/>
</dbReference>
<dbReference type="RefSeq" id="WP_097000774.1">
    <property type="nucleotide sequence ID" value="NZ_OBEI01000007.1"/>
</dbReference>
<dbReference type="Gene3D" id="3.30.1490.150">
    <property type="entry name" value="Hypothetical protein ph0010, domain 2"/>
    <property type="match status" value="1"/>
</dbReference>
<reference evidence="4" key="1">
    <citation type="submission" date="2017-09" db="EMBL/GenBank/DDBJ databases">
        <authorList>
            <person name="Varghese N."/>
            <person name="Submissions S."/>
        </authorList>
    </citation>
    <scope>NUCLEOTIDE SEQUENCE [LARGE SCALE GENOMIC DNA]</scope>
    <source>
        <strain evidence="4">DSM 15103</strain>
    </source>
</reference>
<accession>A0A285NJL6</accession>
<dbReference type="InterPro" id="IPR036071">
    <property type="entry name" value="AMMECR1_dom_sf"/>
</dbReference>
<dbReference type="PANTHER" id="PTHR13016:SF0">
    <property type="entry name" value="AMME SYNDROME CANDIDATE GENE 1 PROTEIN"/>
    <property type="match status" value="1"/>
</dbReference>
<dbReference type="NCBIfam" id="TIGR00296">
    <property type="entry name" value="TIGR00296 family protein"/>
    <property type="match status" value="1"/>
</dbReference>
<keyword evidence="4" id="KW-1185">Reference proteome</keyword>
<dbReference type="Gene3D" id="3.30.700.20">
    <property type="entry name" value="Hypothetical protein ph0010, domain 1"/>
    <property type="match status" value="1"/>
</dbReference>
<dbReference type="PROSITE" id="PS51112">
    <property type="entry name" value="AMMECR1"/>
    <property type="match status" value="1"/>
</dbReference>
<dbReference type="Proteomes" id="UP000219036">
    <property type="component" value="Unassembled WGS sequence"/>
</dbReference>
<organism evidence="3 4">
    <name type="scientific">Persephonella hydrogeniphila</name>
    <dbReference type="NCBI Taxonomy" id="198703"/>
    <lineage>
        <taxon>Bacteria</taxon>
        <taxon>Pseudomonadati</taxon>
        <taxon>Aquificota</taxon>
        <taxon>Aquificia</taxon>
        <taxon>Aquificales</taxon>
        <taxon>Hydrogenothermaceae</taxon>
        <taxon>Persephonella</taxon>
    </lineage>
</organism>
<dbReference type="InterPro" id="IPR027623">
    <property type="entry name" value="AmmeMemoSam_A"/>
</dbReference>
<dbReference type="InterPro" id="IPR023472">
    <property type="entry name" value="Uncharacterised_MJ0810"/>
</dbReference>
<dbReference type="OrthoDB" id="159752at2"/>
<dbReference type="InterPro" id="IPR027485">
    <property type="entry name" value="AMMECR1_N"/>
</dbReference>
<dbReference type="HAMAP" id="MF_00645">
    <property type="entry name" value="AMMECR1"/>
    <property type="match status" value="1"/>
</dbReference>
<evidence type="ECO:0000313" key="4">
    <source>
        <dbReference type="Proteomes" id="UP000219036"/>
    </source>
</evidence>
<gene>
    <name evidence="3" type="ORF">SAMN06265182_1615</name>
</gene>
<dbReference type="EMBL" id="OBEI01000007">
    <property type="protein sequence ID" value="SNZ09704.1"/>
    <property type="molecule type" value="Genomic_DNA"/>
</dbReference>
<dbReference type="NCBIfam" id="TIGR04335">
    <property type="entry name" value="AmmeMemoSam_A"/>
    <property type="match status" value="1"/>
</dbReference>
<name>A0A285NJL6_9AQUI</name>
<dbReference type="Pfam" id="PF01871">
    <property type="entry name" value="AMMECR1"/>
    <property type="match status" value="1"/>
</dbReference>
<dbReference type="InterPro" id="IPR002733">
    <property type="entry name" value="AMMECR1_domain"/>
</dbReference>
<proteinExistence type="inferred from homology"/>
<feature type="domain" description="AMMECR1" evidence="2">
    <location>
        <begin position="14"/>
        <end position="196"/>
    </location>
</feature>
<sequence>MEDIITDIDQITEEEGKGLVQLARLAIQEYLKTGKEIDLKEIPYENWKKKGASFVTLEVSPTHQLRGCIGSVLPHQPLYKDVIHNAIAAATSDPRFLPVRPEELPDIKVKVSVLSYPKPLSYTNPQDLLDKLQPFKDGVIIRYGNHQATFLPDVWEQLPDKKEFLSHLCLKAGLPADCWLRYPIEVYIYRTRTFSD</sequence>
<dbReference type="SUPFAM" id="SSF143447">
    <property type="entry name" value="AMMECR1-like"/>
    <property type="match status" value="1"/>
</dbReference>
<evidence type="ECO:0000313" key="3">
    <source>
        <dbReference type="EMBL" id="SNZ09704.1"/>
    </source>
</evidence>